<feature type="domain" description="SGNH" evidence="3">
    <location>
        <begin position="417"/>
        <end position="652"/>
    </location>
</feature>
<feature type="transmembrane region" description="Helical" evidence="1">
    <location>
        <begin position="319"/>
        <end position="336"/>
    </location>
</feature>
<dbReference type="GO" id="GO:0016020">
    <property type="term" value="C:membrane"/>
    <property type="evidence" value="ECO:0007669"/>
    <property type="project" value="TreeGrafter"/>
</dbReference>
<dbReference type="OrthoDB" id="5825384at2759"/>
<reference evidence="4" key="1">
    <citation type="submission" date="2022-11" db="EMBL/GenBank/DDBJ databases">
        <authorList>
            <person name="Kikuchi T."/>
        </authorList>
    </citation>
    <scope>NUCLEOTIDE SEQUENCE</scope>
    <source>
        <strain evidence="4">PS1010</strain>
    </source>
</reference>
<comment type="caution">
    <text evidence="4">The sequence shown here is derived from an EMBL/GenBank/DDBJ whole genome shotgun (WGS) entry which is preliminary data.</text>
</comment>
<feature type="domain" description="Acyltransferase 3" evidence="2">
    <location>
        <begin position="15"/>
        <end position="335"/>
    </location>
</feature>
<feature type="transmembrane region" description="Helical" evidence="1">
    <location>
        <begin position="288"/>
        <end position="307"/>
    </location>
</feature>
<dbReference type="AlphaFoldDB" id="A0A9P1N7X5"/>
<dbReference type="InterPro" id="IPR050879">
    <property type="entry name" value="Acyltransferase_3"/>
</dbReference>
<evidence type="ECO:0008006" key="6">
    <source>
        <dbReference type="Google" id="ProtNLM"/>
    </source>
</evidence>
<organism evidence="4 5">
    <name type="scientific">Caenorhabditis angaria</name>
    <dbReference type="NCBI Taxonomy" id="860376"/>
    <lineage>
        <taxon>Eukaryota</taxon>
        <taxon>Metazoa</taxon>
        <taxon>Ecdysozoa</taxon>
        <taxon>Nematoda</taxon>
        <taxon>Chromadorea</taxon>
        <taxon>Rhabditida</taxon>
        <taxon>Rhabditina</taxon>
        <taxon>Rhabditomorpha</taxon>
        <taxon>Rhabditoidea</taxon>
        <taxon>Rhabditidae</taxon>
        <taxon>Peloderinae</taxon>
        <taxon>Caenorhabditis</taxon>
    </lineage>
</organism>
<dbReference type="InterPro" id="IPR043968">
    <property type="entry name" value="SGNH"/>
</dbReference>
<feature type="transmembrane region" description="Helical" evidence="1">
    <location>
        <begin position="342"/>
        <end position="366"/>
    </location>
</feature>
<dbReference type="GO" id="GO:0016747">
    <property type="term" value="F:acyltransferase activity, transferring groups other than amino-acyl groups"/>
    <property type="evidence" value="ECO:0007669"/>
    <property type="project" value="InterPro"/>
</dbReference>
<evidence type="ECO:0000259" key="3">
    <source>
        <dbReference type="Pfam" id="PF19040"/>
    </source>
</evidence>
<feature type="transmembrane region" description="Helical" evidence="1">
    <location>
        <begin position="40"/>
        <end position="60"/>
    </location>
</feature>
<protein>
    <recommendedName>
        <fullName evidence="6">Acyl_transf_3 domain-containing protein</fullName>
    </recommendedName>
</protein>
<feature type="transmembrane region" description="Helical" evidence="1">
    <location>
        <begin position="250"/>
        <end position="276"/>
    </location>
</feature>
<dbReference type="EMBL" id="CANHGI010000006">
    <property type="protein sequence ID" value="CAI5454451.1"/>
    <property type="molecule type" value="Genomic_DNA"/>
</dbReference>
<dbReference type="PANTHER" id="PTHR23028:SF127">
    <property type="entry name" value="ACYL_TRANSF_3 DOMAIN-CONTAINING PROTEIN-RELATED"/>
    <property type="match status" value="1"/>
</dbReference>
<evidence type="ECO:0000259" key="2">
    <source>
        <dbReference type="Pfam" id="PF01757"/>
    </source>
</evidence>
<keyword evidence="1" id="KW-0472">Membrane</keyword>
<dbReference type="Proteomes" id="UP001152747">
    <property type="component" value="Unassembled WGS sequence"/>
</dbReference>
<dbReference type="Pfam" id="PF01757">
    <property type="entry name" value="Acyl_transf_3"/>
    <property type="match status" value="1"/>
</dbReference>
<sequence>MGFLSSVSSMSKRQDLQGVRGLAILSVLGFHFYPDIFPNGYLGVDQFFVLSGFLMCMLLVRSKNSTNFDILTTFYSRRFKRILPLYFLIICFALIFLYIIFPDSAISINQDAASKAIIFMSNQPKTVDEEYFKMLELAINIFAHTWSLSVEIQFYFIIPILFIIFKNYSIKTQLFYYSIIGIASFLFNVQSPPEIAFNNVFARIWQFLLGFSIYFLDSSPTDLPLNDYTPHHNPDMSQYPKYVSLITMTYINFTSIFLPAFFVRPMVTILTSIVILYSRDDAFLSNKVLVYIGDISFCLYLIHWPVYAYWKLTMSHNQIALVLLLIASVIVSTIVFETFEKWYLKLTNAQITILISSFFICSILLINKDSIIIQEELQASNHTTYFKVLENMTVDDAIKYNKKWSDQDSKTLFHSNCKYSFNTQFKWCNFTDYEKKGKSNILIFGNSWAANHAKLIFEECSHKAKNMVLGATFGCEVLFPTRNLTACYQNLEQMDQHVKDANADYAFMISRYLSSDGNFTNTDLKKDKIFIRMKLQLAKYMKNIKKKIFFIDAIPPIDSKVIPKIGPMLNNGTSIPDVNKLLVKMDSYERVRKRNEKLLEFCGKKCERVDYFSHFYNNETKQFHYFDNLGFIYLTTVNHFSPYGLEYLRDIYSNICHKL</sequence>
<dbReference type="Pfam" id="PF19040">
    <property type="entry name" value="SGNH"/>
    <property type="match status" value="1"/>
</dbReference>
<evidence type="ECO:0000313" key="5">
    <source>
        <dbReference type="Proteomes" id="UP001152747"/>
    </source>
</evidence>
<accession>A0A9P1N7X5</accession>
<keyword evidence="5" id="KW-1185">Reference proteome</keyword>
<evidence type="ECO:0000313" key="4">
    <source>
        <dbReference type="EMBL" id="CAI5454451.1"/>
    </source>
</evidence>
<gene>
    <name evidence="4" type="ORF">CAMP_LOCUS17088</name>
</gene>
<feature type="transmembrane region" description="Helical" evidence="1">
    <location>
        <begin position="141"/>
        <end position="165"/>
    </location>
</feature>
<feature type="transmembrane region" description="Helical" evidence="1">
    <location>
        <begin position="81"/>
        <end position="101"/>
    </location>
</feature>
<keyword evidence="1" id="KW-0812">Transmembrane</keyword>
<proteinExistence type="predicted"/>
<name>A0A9P1N7X5_9PELO</name>
<dbReference type="GO" id="GO:0000271">
    <property type="term" value="P:polysaccharide biosynthetic process"/>
    <property type="evidence" value="ECO:0007669"/>
    <property type="project" value="TreeGrafter"/>
</dbReference>
<dbReference type="InterPro" id="IPR002656">
    <property type="entry name" value="Acyl_transf_3_dom"/>
</dbReference>
<dbReference type="PANTHER" id="PTHR23028">
    <property type="entry name" value="ACETYLTRANSFERASE"/>
    <property type="match status" value="1"/>
</dbReference>
<keyword evidence="1" id="KW-1133">Transmembrane helix</keyword>
<evidence type="ECO:0000256" key="1">
    <source>
        <dbReference type="SAM" id="Phobius"/>
    </source>
</evidence>